<dbReference type="InterPro" id="IPR024344">
    <property type="entry name" value="MDMPI_metal-binding"/>
</dbReference>
<dbReference type="Gene3D" id="1.20.120.450">
    <property type="entry name" value="dinb family like domain"/>
    <property type="match status" value="1"/>
</dbReference>
<dbReference type="Pfam" id="PF11716">
    <property type="entry name" value="MDMPI_N"/>
    <property type="match status" value="1"/>
</dbReference>
<dbReference type="SUPFAM" id="SSF109854">
    <property type="entry name" value="DinB/YfiT-like putative metalloenzymes"/>
    <property type="match status" value="1"/>
</dbReference>
<gene>
    <name evidence="2" type="ORF">F8144_32595</name>
</gene>
<dbReference type="Proteomes" id="UP000442990">
    <property type="component" value="Unassembled WGS sequence"/>
</dbReference>
<organism evidence="2 3">
    <name type="scientific">Streptomyces triticiradicis</name>
    <dbReference type="NCBI Taxonomy" id="2651189"/>
    <lineage>
        <taxon>Bacteria</taxon>
        <taxon>Bacillati</taxon>
        <taxon>Actinomycetota</taxon>
        <taxon>Actinomycetes</taxon>
        <taxon>Kitasatosporales</taxon>
        <taxon>Streptomycetaceae</taxon>
        <taxon>Streptomyces</taxon>
    </lineage>
</organism>
<comment type="caution">
    <text evidence="2">The sequence shown here is derived from an EMBL/GenBank/DDBJ whole genome shotgun (WGS) entry which is preliminary data.</text>
</comment>
<dbReference type="NCBIfam" id="TIGR03086">
    <property type="entry name" value="TIGR03086 family metal-binding protein"/>
    <property type="match status" value="1"/>
</dbReference>
<dbReference type="NCBIfam" id="TIGR03083">
    <property type="entry name" value="maleylpyruvate isomerase family mycothiol-dependent enzyme"/>
    <property type="match status" value="1"/>
</dbReference>
<protein>
    <submittedName>
        <fullName evidence="2">TIGR03086 family protein</fullName>
    </submittedName>
</protein>
<sequence length="192" mass="20682">MSGPHAVLARQTEALELFGRRVHAIRDDQWGARTPCTDWSVRDLVGHLVSEQAWVPALVRDGATVDSVGDDLEGDLLGSDPVAAWEAVADASHAAFAEPGALDRTVHLSFGDMPAGDYCAQLVTDLTVHTWDLSRAIGADEQLPDELLYFAVREVTPHAAELERTGLFAAPEEPPPGADVQTKLLCLVGRRP</sequence>
<accession>A0A7J5D7E1</accession>
<dbReference type="GO" id="GO:0046872">
    <property type="term" value="F:metal ion binding"/>
    <property type="evidence" value="ECO:0007669"/>
    <property type="project" value="InterPro"/>
</dbReference>
<evidence type="ECO:0000313" key="3">
    <source>
        <dbReference type="Proteomes" id="UP000442990"/>
    </source>
</evidence>
<dbReference type="InterPro" id="IPR034660">
    <property type="entry name" value="DinB/YfiT-like"/>
</dbReference>
<dbReference type="RefSeq" id="WP_151473040.1">
    <property type="nucleotide sequence ID" value="NZ_WBKG01000034.1"/>
</dbReference>
<dbReference type="InterPro" id="IPR017517">
    <property type="entry name" value="Maleyloyr_isom"/>
</dbReference>
<dbReference type="AlphaFoldDB" id="A0A7J5D7E1"/>
<evidence type="ECO:0000259" key="1">
    <source>
        <dbReference type="Pfam" id="PF11716"/>
    </source>
</evidence>
<proteinExistence type="predicted"/>
<name>A0A7J5D7E1_9ACTN</name>
<keyword evidence="3" id="KW-1185">Reference proteome</keyword>
<evidence type="ECO:0000313" key="2">
    <source>
        <dbReference type="EMBL" id="KAB1981421.1"/>
    </source>
</evidence>
<feature type="domain" description="Mycothiol-dependent maleylpyruvate isomerase metal-binding" evidence="1">
    <location>
        <begin position="15"/>
        <end position="133"/>
    </location>
</feature>
<dbReference type="EMBL" id="WBKG01000034">
    <property type="protein sequence ID" value="KAB1981421.1"/>
    <property type="molecule type" value="Genomic_DNA"/>
</dbReference>
<reference evidence="2 3" key="1">
    <citation type="submission" date="2019-09" db="EMBL/GenBank/DDBJ databases">
        <title>Isolation and identification of active actinomycetes.</title>
        <authorList>
            <person name="Yu Z."/>
            <person name="Han C."/>
            <person name="Yu B."/>
        </authorList>
    </citation>
    <scope>NUCLEOTIDE SEQUENCE [LARGE SCALE GENOMIC DNA]</scope>
    <source>
        <strain evidence="2 3">NEAU-H2</strain>
    </source>
</reference>
<dbReference type="InterPro" id="IPR017520">
    <property type="entry name" value="CHP03086"/>
</dbReference>